<accession>A0A915ASY1</accession>
<evidence type="ECO:0000313" key="2">
    <source>
        <dbReference type="WBParaSite" id="PgR013_g111_t02"/>
    </source>
</evidence>
<protein>
    <submittedName>
        <fullName evidence="2">Uncharacterized protein</fullName>
    </submittedName>
</protein>
<proteinExistence type="predicted"/>
<reference evidence="2" key="1">
    <citation type="submission" date="2022-11" db="UniProtKB">
        <authorList>
            <consortium name="WormBaseParasite"/>
        </authorList>
    </citation>
    <scope>IDENTIFICATION</scope>
</reference>
<keyword evidence="1" id="KW-1185">Reference proteome</keyword>
<name>A0A915ASY1_PARUN</name>
<evidence type="ECO:0000313" key="1">
    <source>
        <dbReference type="Proteomes" id="UP000887569"/>
    </source>
</evidence>
<dbReference type="WBParaSite" id="PgR013_g111_t02">
    <property type="protein sequence ID" value="PgR013_g111_t02"/>
    <property type="gene ID" value="PgR013_g111"/>
</dbReference>
<organism evidence="1 2">
    <name type="scientific">Parascaris univalens</name>
    <name type="common">Nematode worm</name>
    <dbReference type="NCBI Taxonomy" id="6257"/>
    <lineage>
        <taxon>Eukaryota</taxon>
        <taxon>Metazoa</taxon>
        <taxon>Ecdysozoa</taxon>
        <taxon>Nematoda</taxon>
        <taxon>Chromadorea</taxon>
        <taxon>Rhabditida</taxon>
        <taxon>Spirurina</taxon>
        <taxon>Ascaridomorpha</taxon>
        <taxon>Ascaridoidea</taxon>
        <taxon>Ascarididae</taxon>
        <taxon>Parascaris</taxon>
    </lineage>
</organism>
<sequence>MLIRFNCFNECLSPSASPNVANDLCNFFATFNYCEYDLLPMFHIDEKSNKTEVRDYDHLIQLIGYPI</sequence>
<dbReference type="AlphaFoldDB" id="A0A915ASY1"/>
<dbReference type="Proteomes" id="UP000887569">
    <property type="component" value="Unplaced"/>
</dbReference>